<organism evidence="3 4">
    <name type="scientific">Tulasnella calospora MUT 4182</name>
    <dbReference type="NCBI Taxonomy" id="1051891"/>
    <lineage>
        <taxon>Eukaryota</taxon>
        <taxon>Fungi</taxon>
        <taxon>Dikarya</taxon>
        <taxon>Basidiomycota</taxon>
        <taxon>Agaricomycotina</taxon>
        <taxon>Agaricomycetes</taxon>
        <taxon>Cantharellales</taxon>
        <taxon>Tulasnellaceae</taxon>
        <taxon>Tulasnella</taxon>
    </lineage>
</organism>
<dbReference type="AlphaFoldDB" id="A0A0C3LM43"/>
<dbReference type="Pfam" id="PF03992">
    <property type="entry name" value="ABM"/>
    <property type="match status" value="1"/>
</dbReference>
<dbReference type="EMBL" id="KN823124">
    <property type="protein sequence ID" value="KIO21878.1"/>
    <property type="molecule type" value="Genomic_DNA"/>
</dbReference>
<dbReference type="InterPro" id="IPR011008">
    <property type="entry name" value="Dimeric_a/b-barrel"/>
</dbReference>
<protein>
    <recommendedName>
        <fullName evidence="1">ABM domain-containing protein</fullName>
    </recommendedName>
</protein>
<sequence length="87" mass="9954">MEAKSIEASNQLTKYLLAIKETVKTSEPGTLNFRIYQFEDKLMLVEEYEDEKALQAHLTSEAFKVFMEAVPSLTTGAPDLSYYREVL</sequence>
<dbReference type="Proteomes" id="UP000054248">
    <property type="component" value="Unassembled WGS sequence"/>
</dbReference>
<dbReference type="Gene3D" id="3.30.70.100">
    <property type="match status" value="1"/>
</dbReference>
<reference evidence="3" key="3">
    <citation type="submission" date="2015-02" db="EMBL/GenBank/DDBJ databases">
        <title>Evolutionary Origins and Diversification of the Mycorrhizal Mutualists.</title>
        <authorList>
            <consortium name="DOE Joint Genome Institute"/>
            <consortium name="Mycorrhizal Genomics Consortium"/>
            <person name="Kohler A."/>
            <person name="Kuo A."/>
            <person name="Nagy L.G."/>
            <person name="Floudas D."/>
            <person name="Copeland A."/>
            <person name="Barry K.W."/>
            <person name="Cichocki N."/>
            <person name="Veneault-Fourrey C."/>
            <person name="LaButti K."/>
            <person name="Lindquist E.A."/>
            <person name="Lipzen A."/>
            <person name="Lundell T."/>
            <person name="Morin E."/>
            <person name="Murat C."/>
            <person name="Riley R."/>
            <person name="Ohm R."/>
            <person name="Sun H."/>
            <person name="Tunlid A."/>
            <person name="Henrissat B."/>
            <person name="Grigoriev I.V."/>
            <person name="Hibbett D.S."/>
            <person name="Martin F."/>
        </authorList>
    </citation>
    <scope>NUCLEOTIDE SEQUENCE</scope>
    <source>
        <strain evidence="3">MUT 4182</strain>
    </source>
</reference>
<dbReference type="SUPFAM" id="SSF54909">
    <property type="entry name" value="Dimeric alpha+beta barrel"/>
    <property type="match status" value="1"/>
</dbReference>
<dbReference type="OrthoDB" id="10011777at2759"/>
<accession>A0A0C3LM43</accession>
<dbReference type="InterPro" id="IPR007138">
    <property type="entry name" value="ABM_dom"/>
</dbReference>
<gene>
    <name evidence="3" type="ORF">M407DRAFT_28107</name>
    <name evidence="2" type="ORF">M407DRAFT_28515</name>
</gene>
<dbReference type="HOGENOM" id="CLU_131496_10_1_1"/>
<name>A0A0C3LM43_9AGAM</name>
<keyword evidence="4" id="KW-1185">Reference proteome</keyword>
<evidence type="ECO:0000313" key="2">
    <source>
        <dbReference type="EMBL" id="KIO21878.1"/>
    </source>
</evidence>
<dbReference type="EMBL" id="KN823111">
    <property type="protein sequence ID" value="KIO22387.1"/>
    <property type="molecule type" value="Genomic_DNA"/>
</dbReference>
<proteinExistence type="predicted"/>
<evidence type="ECO:0000313" key="4">
    <source>
        <dbReference type="Proteomes" id="UP000054248"/>
    </source>
</evidence>
<reference evidence="4" key="2">
    <citation type="submission" date="2015-01" db="EMBL/GenBank/DDBJ databases">
        <title>Evolutionary Origins and Diversification of the Mycorrhizal Mutualists.</title>
        <authorList>
            <consortium name="DOE Joint Genome Institute"/>
            <consortium name="Mycorrhizal Genomics Consortium"/>
            <person name="Kohler A."/>
            <person name="Kuo A."/>
            <person name="Nagy L.G."/>
            <person name="Floudas D."/>
            <person name="Copeland A."/>
            <person name="Barry K.W."/>
            <person name="Cichocki N."/>
            <person name="Veneault-Fourrey C."/>
            <person name="LaButti K."/>
            <person name="Lindquist E.A."/>
            <person name="Lipzen A."/>
            <person name="Lundell T."/>
            <person name="Morin E."/>
            <person name="Murat C."/>
            <person name="Riley R."/>
            <person name="Ohm R."/>
            <person name="Sun H."/>
            <person name="Tunlid A."/>
            <person name="Henrissat B."/>
            <person name="Grigoriev I.V."/>
            <person name="Hibbett D.S."/>
            <person name="Martin F."/>
        </authorList>
    </citation>
    <scope>NUCLEOTIDE SEQUENCE [LARGE SCALE GENOMIC DNA]</scope>
    <source>
        <strain evidence="4">MUT 4182</strain>
    </source>
</reference>
<evidence type="ECO:0000259" key="1">
    <source>
        <dbReference type="Pfam" id="PF03992"/>
    </source>
</evidence>
<reference evidence="3 4" key="1">
    <citation type="submission" date="2014-04" db="EMBL/GenBank/DDBJ databases">
        <authorList>
            <consortium name="DOE Joint Genome Institute"/>
            <person name="Kuo A."/>
            <person name="Girlanda M."/>
            <person name="Perotto S."/>
            <person name="Kohler A."/>
            <person name="Nagy L.G."/>
            <person name="Floudas D."/>
            <person name="Copeland A."/>
            <person name="Barry K.W."/>
            <person name="Cichocki N."/>
            <person name="Veneault-Fourrey C."/>
            <person name="LaButti K."/>
            <person name="Lindquist E.A."/>
            <person name="Lipzen A."/>
            <person name="Lundell T."/>
            <person name="Morin E."/>
            <person name="Murat C."/>
            <person name="Sun H."/>
            <person name="Tunlid A."/>
            <person name="Henrissat B."/>
            <person name="Grigoriev I.V."/>
            <person name="Hibbett D.S."/>
            <person name="Martin F."/>
            <person name="Nordberg H.P."/>
            <person name="Cantor M.N."/>
            <person name="Hua S.X."/>
        </authorList>
    </citation>
    <scope>NUCLEOTIDE SEQUENCE [LARGE SCALE GENOMIC DNA]</scope>
    <source>
        <strain evidence="3 4">MUT 4182</strain>
    </source>
</reference>
<evidence type="ECO:0000313" key="3">
    <source>
        <dbReference type="EMBL" id="KIO22387.1"/>
    </source>
</evidence>
<feature type="domain" description="ABM" evidence="1">
    <location>
        <begin position="13"/>
        <end position="68"/>
    </location>
</feature>